<dbReference type="SUPFAM" id="SSF58104">
    <property type="entry name" value="Methyl-accepting chemotaxis protein (MCP) signaling domain"/>
    <property type="match status" value="1"/>
</dbReference>
<dbReference type="PROSITE" id="PS51753">
    <property type="entry name" value="HBM"/>
    <property type="match status" value="1"/>
</dbReference>
<evidence type="ECO:0000256" key="1">
    <source>
        <dbReference type="ARBA" id="ARBA00004141"/>
    </source>
</evidence>
<keyword evidence="3 9" id="KW-1133">Transmembrane helix</keyword>
<keyword evidence="4 9" id="KW-0472">Membrane</keyword>
<feature type="transmembrane region" description="Helical" evidence="9">
    <location>
        <begin position="298"/>
        <end position="318"/>
    </location>
</feature>
<dbReference type="SMART" id="SM00283">
    <property type="entry name" value="MA"/>
    <property type="match status" value="1"/>
</dbReference>
<dbReference type="InterPro" id="IPR004089">
    <property type="entry name" value="MCPsignal_dom"/>
</dbReference>
<name>A0A839IXX1_9GAMM</name>
<dbReference type="Proteomes" id="UP000565262">
    <property type="component" value="Unassembled WGS sequence"/>
</dbReference>
<protein>
    <submittedName>
        <fullName evidence="12">Methyl-accepting chemotaxis protein</fullName>
    </submittedName>
</protein>
<dbReference type="GO" id="GO:0007165">
    <property type="term" value="P:signal transduction"/>
    <property type="evidence" value="ECO:0007669"/>
    <property type="project" value="UniProtKB-KW"/>
</dbReference>
<dbReference type="SMART" id="SM01358">
    <property type="entry name" value="HBM"/>
    <property type="match status" value="1"/>
</dbReference>
<keyword evidence="13" id="KW-1185">Reference proteome</keyword>
<dbReference type="AlphaFoldDB" id="A0A839IXX1"/>
<gene>
    <name evidence="12" type="ORF">H4O21_21685</name>
</gene>
<evidence type="ECO:0000256" key="5">
    <source>
        <dbReference type="ARBA" id="ARBA00023224"/>
    </source>
</evidence>
<comment type="caution">
    <text evidence="12">The sequence shown here is derived from an EMBL/GenBank/DDBJ whole genome shotgun (WGS) entry which is preliminary data.</text>
</comment>
<organism evidence="12 13">
    <name type="scientific">Oceanospirillum sediminis</name>
    <dbReference type="NCBI Taxonomy" id="2760088"/>
    <lineage>
        <taxon>Bacteria</taxon>
        <taxon>Pseudomonadati</taxon>
        <taxon>Pseudomonadota</taxon>
        <taxon>Gammaproteobacteria</taxon>
        <taxon>Oceanospirillales</taxon>
        <taxon>Oceanospirillaceae</taxon>
        <taxon>Oceanospirillum</taxon>
    </lineage>
</organism>
<keyword evidence="8" id="KW-0175">Coiled coil</keyword>
<comment type="subcellular location">
    <subcellularLocation>
        <location evidence="1">Membrane</location>
        <topology evidence="1">Multi-pass membrane protein</topology>
    </subcellularLocation>
</comment>
<accession>A0A839IXX1</accession>
<feature type="domain" description="HBM" evidence="11">
    <location>
        <begin position="45"/>
        <end position="285"/>
    </location>
</feature>
<evidence type="ECO:0000256" key="7">
    <source>
        <dbReference type="PROSITE-ProRule" id="PRU00284"/>
    </source>
</evidence>
<comment type="similarity">
    <text evidence="6">Belongs to the methyl-accepting chemotaxis (MCP) protein family.</text>
</comment>
<dbReference type="Pfam" id="PF00015">
    <property type="entry name" value="MCPsignal"/>
    <property type="match status" value="1"/>
</dbReference>
<evidence type="ECO:0000256" key="6">
    <source>
        <dbReference type="ARBA" id="ARBA00029447"/>
    </source>
</evidence>
<evidence type="ECO:0000259" key="10">
    <source>
        <dbReference type="PROSITE" id="PS50111"/>
    </source>
</evidence>
<reference evidence="12 13" key="1">
    <citation type="submission" date="2020-08" db="EMBL/GenBank/DDBJ databases">
        <title>Oceanospirillum sp. nov. isolated from marine sediment.</title>
        <authorList>
            <person name="Ji X."/>
        </authorList>
    </citation>
    <scope>NUCLEOTIDE SEQUENCE [LARGE SCALE GENOMIC DNA]</scope>
    <source>
        <strain evidence="12 13">D5</strain>
    </source>
</reference>
<dbReference type="InterPro" id="IPR032255">
    <property type="entry name" value="HBM"/>
</dbReference>
<evidence type="ECO:0000256" key="9">
    <source>
        <dbReference type="SAM" id="Phobius"/>
    </source>
</evidence>
<evidence type="ECO:0000313" key="13">
    <source>
        <dbReference type="Proteomes" id="UP000565262"/>
    </source>
</evidence>
<evidence type="ECO:0000256" key="8">
    <source>
        <dbReference type="SAM" id="Coils"/>
    </source>
</evidence>
<dbReference type="FunFam" id="1.10.287.950:FF:000001">
    <property type="entry name" value="Methyl-accepting chemotaxis sensory transducer"/>
    <property type="match status" value="1"/>
</dbReference>
<dbReference type="PANTHER" id="PTHR32089">
    <property type="entry name" value="METHYL-ACCEPTING CHEMOTAXIS PROTEIN MCPB"/>
    <property type="match status" value="1"/>
</dbReference>
<dbReference type="PROSITE" id="PS50111">
    <property type="entry name" value="CHEMOTAXIS_TRANSDUC_2"/>
    <property type="match status" value="1"/>
</dbReference>
<evidence type="ECO:0000256" key="3">
    <source>
        <dbReference type="ARBA" id="ARBA00022989"/>
    </source>
</evidence>
<sequence>MFSRMKLAQQLSLGFGVLILFSIIITAFSYKGLKDSFDGVAQYRVFVEDTKIASQLQSTMLMQGADALSYLSRPDEKTLAHYQDQAERLTNLVEHAQAGVMDDQRAALVKDTSVLINEFQQSFEIVKEEIAKRDQLINERLFPAGLIMSKTTTSLMENAYLGGDGNTIFYAASVQEHLLLGRLYANKFLVRKDEADHARALKELQEILPNSLALLSGALDGSEEQLLNTFADAHYQYLSALALVYDSVTKVSEISDEKIIRLGVEITERTDQIKNLVQEEQNKLGPVLEAEISRLIDLILTVALIIIIIGIVLTIIMVRQIKEPIGGEPARIAGITRKIAEGDLSQIQQGQVEGTGILASVTHMGCQLKQIIGSIADTGDQLQQTAESASAVAQQTNHIVHDQEGRIQQIAAAATEMAASIQEVVRHSESSADAARTGLKFADEGKQTVQQTQIAIQDLASNVEQSVELIQSLEASSTNIGSVTEVIQNISEQTNLLALNAAIEAARAGEHGRGFAVVADEVRQLAQRSQDSAQTIQDMINQLQEDINRAVDTMQDSKEKALHTVEQSEKTGEALDTIVSSIEQISDLNTHVVTAVSQQSAVAEEISQNIETVTELSSQTVDGARQTAAASEQLSGMSKDLGVIVRHFKL</sequence>
<evidence type="ECO:0000259" key="11">
    <source>
        <dbReference type="PROSITE" id="PS51753"/>
    </source>
</evidence>
<proteinExistence type="inferred from homology"/>
<keyword evidence="2 9" id="KW-0812">Transmembrane</keyword>
<dbReference type="CDD" id="cd11386">
    <property type="entry name" value="MCP_signal"/>
    <property type="match status" value="1"/>
</dbReference>
<feature type="coiled-coil region" evidence="8">
    <location>
        <begin position="526"/>
        <end position="560"/>
    </location>
</feature>
<feature type="domain" description="Methyl-accepting transducer" evidence="10">
    <location>
        <begin position="378"/>
        <end position="614"/>
    </location>
</feature>
<evidence type="ECO:0000256" key="2">
    <source>
        <dbReference type="ARBA" id="ARBA00022692"/>
    </source>
</evidence>
<dbReference type="GO" id="GO:0016020">
    <property type="term" value="C:membrane"/>
    <property type="evidence" value="ECO:0007669"/>
    <property type="project" value="UniProtKB-SubCell"/>
</dbReference>
<dbReference type="GO" id="GO:0006935">
    <property type="term" value="P:chemotaxis"/>
    <property type="evidence" value="ECO:0007669"/>
    <property type="project" value="UniProtKB-ARBA"/>
</dbReference>
<dbReference type="PANTHER" id="PTHR32089:SF119">
    <property type="entry name" value="METHYL-ACCEPTING CHEMOTAXIS PROTEIN CTPL"/>
    <property type="match status" value="1"/>
</dbReference>
<feature type="transmembrane region" description="Helical" evidence="9">
    <location>
        <begin position="12"/>
        <end position="30"/>
    </location>
</feature>
<keyword evidence="5 7" id="KW-0807">Transducer</keyword>
<evidence type="ECO:0000256" key="4">
    <source>
        <dbReference type="ARBA" id="ARBA00023136"/>
    </source>
</evidence>
<dbReference type="Gene3D" id="1.10.287.950">
    <property type="entry name" value="Methyl-accepting chemotaxis protein"/>
    <property type="match status" value="1"/>
</dbReference>
<dbReference type="RefSeq" id="WP_182811106.1">
    <property type="nucleotide sequence ID" value="NZ_JACJFM010000047.1"/>
</dbReference>
<dbReference type="EMBL" id="JACJFM010000047">
    <property type="protein sequence ID" value="MBB1489227.1"/>
    <property type="molecule type" value="Genomic_DNA"/>
</dbReference>
<evidence type="ECO:0000313" key="12">
    <source>
        <dbReference type="EMBL" id="MBB1489227.1"/>
    </source>
</evidence>